<proteinExistence type="predicted"/>
<evidence type="ECO:0000313" key="2">
    <source>
        <dbReference type="Proteomes" id="UP001152622"/>
    </source>
</evidence>
<organism evidence="1 2">
    <name type="scientific">Synaphobranchus kaupii</name>
    <name type="common">Kaup's arrowtooth eel</name>
    <dbReference type="NCBI Taxonomy" id="118154"/>
    <lineage>
        <taxon>Eukaryota</taxon>
        <taxon>Metazoa</taxon>
        <taxon>Chordata</taxon>
        <taxon>Craniata</taxon>
        <taxon>Vertebrata</taxon>
        <taxon>Euteleostomi</taxon>
        <taxon>Actinopterygii</taxon>
        <taxon>Neopterygii</taxon>
        <taxon>Teleostei</taxon>
        <taxon>Anguilliformes</taxon>
        <taxon>Synaphobranchidae</taxon>
        <taxon>Synaphobranchus</taxon>
    </lineage>
</organism>
<accession>A0A9Q1G0I1</accession>
<protein>
    <submittedName>
        <fullName evidence="1">Uncharacterized protein</fullName>
    </submittedName>
</protein>
<dbReference type="AlphaFoldDB" id="A0A9Q1G0I1"/>
<evidence type="ECO:0000313" key="1">
    <source>
        <dbReference type="EMBL" id="KAJ8370977.1"/>
    </source>
</evidence>
<reference evidence="1" key="1">
    <citation type="journal article" date="2023" name="Science">
        <title>Genome structures resolve the early diversification of teleost fishes.</title>
        <authorList>
            <person name="Parey E."/>
            <person name="Louis A."/>
            <person name="Montfort J."/>
            <person name="Bouchez O."/>
            <person name="Roques C."/>
            <person name="Iampietro C."/>
            <person name="Lluch J."/>
            <person name="Castinel A."/>
            <person name="Donnadieu C."/>
            <person name="Desvignes T."/>
            <person name="Floi Bucao C."/>
            <person name="Jouanno E."/>
            <person name="Wen M."/>
            <person name="Mejri S."/>
            <person name="Dirks R."/>
            <person name="Jansen H."/>
            <person name="Henkel C."/>
            <person name="Chen W.J."/>
            <person name="Zahm M."/>
            <person name="Cabau C."/>
            <person name="Klopp C."/>
            <person name="Thompson A.W."/>
            <person name="Robinson-Rechavi M."/>
            <person name="Braasch I."/>
            <person name="Lecointre G."/>
            <person name="Bobe J."/>
            <person name="Postlethwait J.H."/>
            <person name="Berthelot C."/>
            <person name="Roest Crollius H."/>
            <person name="Guiguen Y."/>
        </authorList>
    </citation>
    <scope>NUCLEOTIDE SEQUENCE</scope>
    <source>
        <strain evidence="1">WJC10195</strain>
    </source>
</reference>
<dbReference type="EMBL" id="JAINUF010000003">
    <property type="protein sequence ID" value="KAJ8370977.1"/>
    <property type="molecule type" value="Genomic_DNA"/>
</dbReference>
<keyword evidence="2" id="KW-1185">Reference proteome</keyword>
<name>A0A9Q1G0I1_SYNKA</name>
<dbReference type="Proteomes" id="UP001152622">
    <property type="component" value="Chromosome 3"/>
</dbReference>
<sequence length="158" mass="17725">MSTFPRAVRTHYLTAARRGISIPGTAQSEPFPFCVFQRARLRIHTVLIVADRCSFRKAEGCGFEGSSEVRLRRGASALAASREDGLGPRVKTVPSRYVTYRTTPAATSHTAREPLFEHAQRFPFQAGYCYGCITSITQHTLFSRHRRWGCGTVDMYCC</sequence>
<comment type="caution">
    <text evidence="1">The sequence shown here is derived from an EMBL/GenBank/DDBJ whole genome shotgun (WGS) entry which is preliminary data.</text>
</comment>
<gene>
    <name evidence="1" type="ORF">SKAU_G00110050</name>
</gene>